<dbReference type="RefSeq" id="WP_092066080.1">
    <property type="nucleotide sequence ID" value="NZ_FNIN01000012.1"/>
</dbReference>
<comment type="subunit">
    <text evidence="8">Homotetramer.</text>
</comment>
<dbReference type="OrthoDB" id="9804774at2"/>
<dbReference type="InterPro" id="IPR036291">
    <property type="entry name" value="NAD(P)-bd_dom_sf"/>
</dbReference>
<dbReference type="PROSITE" id="PS00061">
    <property type="entry name" value="ADH_SHORT"/>
    <property type="match status" value="1"/>
</dbReference>
<dbReference type="SUPFAM" id="SSF51735">
    <property type="entry name" value="NAD(P)-binding Rossmann-fold domains"/>
    <property type="match status" value="1"/>
</dbReference>
<feature type="domain" description="Ketoreductase" evidence="9">
    <location>
        <begin position="3"/>
        <end position="183"/>
    </location>
</feature>
<feature type="binding site" evidence="7">
    <location>
        <begin position="9"/>
        <end position="12"/>
    </location>
    <ligand>
        <name>NADP(+)</name>
        <dbReference type="ChEBI" id="CHEBI:58349"/>
    </ligand>
</feature>
<dbReference type="InterPro" id="IPR050259">
    <property type="entry name" value="SDR"/>
</dbReference>
<keyword evidence="8" id="KW-0275">Fatty acid biosynthesis</keyword>
<keyword evidence="8" id="KW-0276">Fatty acid metabolism</keyword>
<dbReference type="EMBL" id="FNIN01000012">
    <property type="protein sequence ID" value="SDN93399.1"/>
    <property type="molecule type" value="Genomic_DNA"/>
</dbReference>
<dbReference type="PRINTS" id="PR00081">
    <property type="entry name" value="GDHRDH"/>
</dbReference>
<comment type="similarity">
    <text evidence="2 8">Belongs to the short-chain dehydrogenases/reductases (SDR) family.</text>
</comment>
<feature type="active site" description="Proton acceptor" evidence="6">
    <location>
        <position position="152"/>
    </location>
</feature>
<evidence type="ECO:0000256" key="4">
    <source>
        <dbReference type="ARBA" id="ARBA00023002"/>
    </source>
</evidence>
<dbReference type="FunFam" id="3.40.50.720:FF:000115">
    <property type="entry name" value="3-oxoacyl-[acyl-carrier-protein] reductase FabG"/>
    <property type="match status" value="1"/>
</dbReference>
<proteinExistence type="inferred from homology"/>
<reference evidence="10 11" key="1">
    <citation type="submission" date="2016-10" db="EMBL/GenBank/DDBJ databases">
        <authorList>
            <person name="de Groot N.N."/>
        </authorList>
    </citation>
    <scope>NUCLEOTIDE SEQUENCE [LARGE SCALE GENOMIC DNA]</scope>
    <source>
        <strain evidence="10 11">DSM 15269</strain>
    </source>
</reference>
<keyword evidence="8" id="KW-0444">Lipid biosynthesis</keyword>
<dbReference type="PANTHER" id="PTHR42879">
    <property type="entry name" value="3-OXOACYL-(ACYL-CARRIER-PROTEIN) REDUCTASE"/>
    <property type="match status" value="1"/>
</dbReference>
<evidence type="ECO:0000313" key="10">
    <source>
        <dbReference type="EMBL" id="SDN93399.1"/>
    </source>
</evidence>
<evidence type="ECO:0000256" key="7">
    <source>
        <dbReference type="PIRSR" id="PIRSR611284-2"/>
    </source>
</evidence>
<evidence type="ECO:0000256" key="6">
    <source>
        <dbReference type="PIRSR" id="PIRSR611284-1"/>
    </source>
</evidence>
<dbReference type="UniPathway" id="UPA00094"/>
<evidence type="ECO:0000256" key="1">
    <source>
        <dbReference type="ARBA" id="ARBA00002607"/>
    </source>
</evidence>
<dbReference type="InterPro" id="IPR057326">
    <property type="entry name" value="KR_dom"/>
</dbReference>
<protein>
    <recommendedName>
        <fullName evidence="8">3-oxoacyl-[acyl-carrier-protein] reductase</fullName>
        <ecNumber evidence="8">1.1.1.100</ecNumber>
    </recommendedName>
</protein>
<evidence type="ECO:0000259" key="9">
    <source>
        <dbReference type="SMART" id="SM00822"/>
    </source>
</evidence>
<dbReference type="AlphaFoldDB" id="A0A1H0FG53"/>
<evidence type="ECO:0000256" key="2">
    <source>
        <dbReference type="ARBA" id="ARBA00006484"/>
    </source>
</evidence>
<accession>A0A1H0FG53</accession>
<keyword evidence="11" id="KW-1185">Reference proteome</keyword>
<feature type="binding site" evidence="7">
    <location>
        <position position="185"/>
    </location>
    <ligand>
        <name>NADP(+)</name>
        <dbReference type="ChEBI" id="CHEBI:58349"/>
    </ligand>
</feature>
<comment type="pathway">
    <text evidence="8">Lipid metabolism; fatty acid biosynthesis.</text>
</comment>
<dbReference type="STRING" id="206665.SAMN04488516_11225"/>
<keyword evidence="8" id="KW-0443">Lipid metabolism</keyword>
<evidence type="ECO:0000313" key="11">
    <source>
        <dbReference type="Proteomes" id="UP000199602"/>
    </source>
</evidence>
<name>A0A1H0FG53_9BACT</name>
<evidence type="ECO:0000256" key="8">
    <source>
        <dbReference type="RuleBase" id="RU366074"/>
    </source>
</evidence>
<dbReference type="InterPro" id="IPR020904">
    <property type="entry name" value="Sc_DH/Rdtase_CS"/>
</dbReference>
<evidence type="ECO:0000256" key="5">
    <source>
        <dbReference type="ARBA" id="ARBA00048508"/>
    </source>
</evidence>
<organism evidence="10 11">
    <name type="scientific">Desulfonauticus submarinus</name>
    <dbReference type="NCBI Taxonomy" id="206665"/>
    <lineage>
        <taxon>Bacteria</taxon>
        <taxon>Pseudomonadati</taxon>
        <taxon>Thermodesulfobacteriota</taxon>
        <taxon>Desulfovibrionia</taxon>
        <taxon>Desulfovibrionales</taxon>
        <taxon>Desulfonauticaceae</taxon>
        <taxon>Desulfonauticus</taxon>
    </lineage>
</organism>
<feature type="binding site" evidence="7">
    <location>
        <position position="87"/>
    </location>
    <ligand>
        <name>NADP(+)</name>
        <dbReference type="ChEBI" id="CHEBI:58349"/>
    </ligand>
</feature>
<dbReference type="GO" id="GO:0004316">
    <property type="term" value="F:3-oxoacyl-[acyl-carrier-protein] reductase (NADPH) activity"/>
    <property type="evidence" value="ECO:0007669"/>
    <property type="project" value="UniProtKB-UniRule"/>
</dbReference>
<dbReference type="InterPro" id="IPR002347">
    <property type="entry name" value="SDR_fam"/>
</dbReference>
<dbReference type="Pfam" id="PF13561">
    <property type="entry name" value="adh_short_C2"/>
    <property type="match status" value="1"/>
</dbReference>
<dbReference type="Gene3D" id="3.40.50.720">
    <property type="entry name" value="NAD(P)-binding Rossmann-like Domain"/>
    <property type="match status" value="1"/>
</dbReference>
<dbReference type="SMART" id="SM00822">
    <property type="entry name" value="PKS_KR"/>
    <property type="match status" value="1"/>
</dbReference>
<dbReference type="NCBIfam" id="NF004199">
    <property type="entry name" value="PRK05653.1-4"/>
    <property type="match status" value="1"/>
</dbReference>
<gene>
    <name evidence="10" type="ORF">SAMN04488516_11225</name>
</gene>
<dbReference type="GO" id="GO:0051287">
    <property type="term" value="F:NAD binding"/>
    <property type="evidence" value="ECO:0007669"/>
    <property type="project" value="UniProtKB-UniRule"/>
</dbReference>
<dbReference type="PRINTS" id="PR00080">
    <property type="entry name" value="SDRFAMILY"/>
</dbReference>
<keyword evidence="3 7" id="KW-0521">NADP</keyword>
<evidence type="ECO:0000256" key="3">
    <source>
        <dbReference type="ARBA" id="ARBA00022857"/>
    </source>
</evidence>
<dbReference type="NCBIfam" id="TIGR01830">
    <property type="entry name" value="3oxo_ACP_reduc"/>
    <property type="match status" value="1"/>
</dbReference>
<comment type="function">
    <text evidence="1 8">Catalyzes the NADPH-dependent reduction of beta-ketoacyl-ACP substrates to beta-hydroxyacyl-ACP products, the first reductive step in the elongation cycle of fatty acid biosynthesis.</text>
</comment>
<dbReference type="GO" id="GO:0006633">
    <property type="term" value="P:fatty acid biosynthetic process"/>
    <property type="evidence" value="ECO:0007669"/>
    <property type="project" value="UniProtKB-UniPathway"/>
</dbReference>
<comment type="catalytic activity">
    <reaction evidence="5 8">
        <text>a (3R)-hydroxyacyl-[ACP] + NADP(+) = a 3-oxoacyl-[ACP] + NADPH + H(+)</text>
        <dbReference type="Rhea" id="RHEA:17397"/>
        <dbReference type="Rhea" id="RHEA-COMP:9916"/>
        <dbReference type="Rhea" id="RHEA-COMP:9945"/>
        <dbReference type="ChEBI" id="CHEBI:15378"/>
        <dbReference type="ChEBI" id="CHEBI:57783"/>
        <dbReference type="ChEBI" id="CHEBI:58349"/>
        <dbReference type="ChEBI" id="CHEBI:78776"/>
        <dbReference type="ChEBI" id="CHEBI:78827"/>
        <dbReference type="EC" id="1.1.1.100"/>
    </reaction>
</comment>
<dbReference type="EC" id="1.1.1.100" evidence="8"/>
<dbReference type="InterPro" id="IPR011284">
    <property type="entry name" value="3oxo_ACP_reduc"/>
</dbReference>
<dbReference type="Proteomes" id="UP000199602">
    <property type="component" value="Unassembled WGS sequence"/>
</dbReference>
<feature type="binding site" evidence="7">
    <location>
        <begin position="152"/>
        <end position="156"/>
    </location>
    <ligand>
        <name>NADP(+)</name>
        <dbReference type="ChEBI" id="CHEBI:58349"/>
    </ligand>
</feature>
<dbReference type="CDD" id="cd05333">
    <property type="entry name" value="BKR_SDR_c"/>
    <property type="match status" value="1"/>
</dbReference>
<dbReference type="PANTHER" id="PTHR42879:SF2">
    <property type="entry name" value="3-OXOACYL-[ACYL-CARRIER-PROTEIN] REDUCTASE FABG"/>
    <property type="match status" value="1"/>
</dbReference>
<dbReference type="NCBIfam" id="NF009466">
    <property type="entry name" value="PRK12826.1-2"/>
    <property type="match status" value="1"/>
</dbReference>
<keyword evidence="4 8" id="KW-0560">Oxidoreductase</keyword>
<sequence length="244" mass="26676">MTKTAIITGASRGIGKSIALKLAEQGFQIFFTYVSKPNLAQEVVEEIKQKGVEAKAFCLDSSNWEEVTNFFKEQVKGKVKLEVLVNNAGITKDALIVRLKKEQWEDVLRVNLTGAFIFLQQAAKIMMKERYGRIINITSVVGQCGNIGQANYAAAKAGLIGLTKTAALELAPRNITVNAIAPGFITTDMTEKLPEEIKKSYQEKIPLHRFGSSEDIAELVAFLASKKAGYITGQIIGVNGGMYL</sequence>